<dbReference type="PANTHER" id="PTHR37820">
    <property type="entry name" value="CELL DIVISION PROTEIN DIVIB"/>
    <property type="match status" value="1"/>
</dbReference>
<gene>
    <name evidence="8" type="ORF">COT79_00460</name>
</gene>
<feature type="domain" description="POTRA" evidence="7">
    <location>
        <begin position="67"/>
        <end position="133"/>
    </location>
</feature>
<dbReference type="GO" id="GO:0051301">
    <property type="term" value="P:cell division"/>
    <property type="evidence" value="ECO:0007669"/>
    <property type="project" value="UniProtKB-KW"/>
</dbReference>
<name>A0A2M6R9K1_9BACT</name>
<keyword evidence="3 6" id="KW-0812">Transmembrane</keyword>
<dbReference type="GO" id="GO:0005886">
    <property type="term" value="C:plasma membrane"/>
    <property type="evidence" value="ECO:0007669"/>
    <property type="project" value="TreeGrafter"/>
</dbReference>
<reference evidence="9" key="1">
    <citation type="submission" date="2017-09" db="EMBL/GenBank/DDBJ databases">
        <title>Depth-based differentiation of microbial function through sediment-hosted aquifers and enrichment of novel symbionts in the deep terrestrial subsurface.</title>
        <authorList>
            <person name="Probst A.J."/>
            <person name="Ladd B."/>
            <person name="Jarett J.K."/>
            <person name="Geller-Mcgrath D.E."/>
            <person name="Sieber C.M.K."/>
            <person name="Emerson J.B."/>
            <person name="Anantharaman K."/>
            <person name="Thomas B.C."/>
            <person name="Malmstrom R."/>
            <person name="Stieglmeier M."/>
            <person name="Klingl A."/>
            <person name="Woyke T."/>
            <person name="Ryan C.M."/>
            <person name="Banfield J.F."/>
        </authorList>
    </citation>
    <scope>NUCLEOTIDE SEQUENCE [LARGE SCALE GENOMIC DNA]</scope>
</reference>
<evidence type="ECO:0000259" key="7">
    <source>
        <dbReference type="Pfam" id="PF08478"/>
    </source>
</evidence>
<keyword evidence="6" id="KW-0472">Membrane</keyword>
<feature type="transmembrane region" description="Helical" evidence="6">
    <location>
        <begin position="43"/>
        <end position="62"/>
    </location>
</feature>
<protein>
    <recommendedName>
        <fullName evidence="7">POTRA domain-containing protein</fullName>
    </recommendedName>
</protein>
<accession>A0A2M6R9K1</accession>
<sequence length="266" mass="29862">MAKPSFSGERVIDKKQSIRSWVDPKAFHPTPAQEHPRFHIPRWAYLCIGAGIVVGCIIWFFIGSSLFTITSVEIRGESKQETTDAVNKLVGKNIFLIGGKKAEQSLAAQQPGIKEIKVIRGLPHSVIVALVERDPAIVWESNGIRFLVDTQGIAFKQSDGAYPRIVDEKNLPVKLGSVVADPLFITYVRSVNKDLFAQTTYEIDYISIPETTFQANIHTKQSIVLKLDTSRTLADQFNDIRYVLERSKDAIKQYIDVRVPGFAYIQ</sequence>
<comment type="caution">
    <text evidence="8">The sequence shown here is derived from an EMBL/GenBank/DDBJ whole genome shotgun (WGS) entry which is preliminary data.</text>
</comment>
<dbReference type="InterPro" id="IPR013685">
    <property type="entry name" value="POTRA_FtsQ_type"/>
</dbReference>
<evidence type="ECO:0000256" key="6">
    <source>
        <dbReference type="SAM" id="Phobius"/>
    </source>
</evidence>
<keyword evidence="4 6" id="KW-1133">Transmembrane helix</keyword>
<dbReference type="AlphaFoldDB" id="A0A2M6R9K1"/>
<keyword evidence="2" id="KW-0132">Cell division</keyword>
<keyword evidence="1" id="KW-1003">Cell membrane</keyword>
<dbReference type="EMBL" id="PEZX01000010">
    <property type="protein sequence ID" value="PIS07203.1"/>
    <property type="molecule type" value="Genomic_DNA"/>
</dbReference>
<dbReference type="Proteomes" id="UP000231162">
    <property type="component" value="Unassembled WGS sequence"/>
</dbReference>
<dbReference type="InterPro" id="IPR050487">
    <property type="entry name" value="FtsQ_DivIB"/>
</dbReference>
<dbReference type="PANTHER" id="PTHR37820:SF1">
    <property type="entry name" value="CELL DIVISION PROTEIN FTSQ"/>
    <property type="match status" value="1"/>
</dbReference>
<evidence type="ECO:0000256" key="2">
    <source>
        <dbReference type="ARBA" id="ARBA00022618"/>
    </source>
</evidence>
<evidence type="ECO:0000256" key="3">
    <source>
        <dbReference type="ARBA" id="ARBA00022692"/>
    </source>
</evidence>
<evidence type="ECO:0000313" key="8">
    <source>
        <dbReference type="EMBL" id="PIS07203.1"/>
    </source>
</evidence>
<proteinExistence type="predicted"/>
<evidence type="ECO:0000313" key="9">
    <source>
        <dbReference type="Proteomes" id="UP000231162"/>
    </source>
</evidence>
<keyword evidence="5" id="KW-0131">Cell cycle</keyword>
<evidence type="ECO:0000256" key="5">
    <source>
        <dbReference type="ARBA" id="ARBA00023306"/>
    </source>
</evidence>
<dbReference type="Pfam" id="PF08478">
    <property type="entry name" value="POTRA_1"/>
    <property type="match status" value="1"/>
</dbReference>
<evidence type="ECO:0000256" key="4">
    <source>
        <dbReference type="ARBA" id="ARBA00022989"/>
    </source>
</evidence>
<evidence type="ECO:0000256" key="1">
    <source>
        <dbReference type="ARBA" id="ARBA00022475"/>
    </source>
</evidence>
<organism evidence="8 9">
    <name type="scientific">Candidatus Berkelbacteria bacterium CG10_big_fil_rev_8_21_14_0_10_43_14</name>
    <dbReference type="NCBI Taxonomy" id="1974515"/>
    <lineage>
        <taxon>Bacteria</taxon>
        <taxon>Candidatus Berkelbacteria</taxon>
    </lineage>
</organism>